<accession>A0A853H2D0</accession>
<sequence>MTYKHVLLLTITSVAMCASVSATPPPPGSDWVHTEAQLGLPNVPFVFSKDGLYTAASFESSRAFHIDQHEAAIHTDANTTLHISGPVSSVAGSTQSLAKYGGGTLVLSGQNQYNGNTLLHEGTLGVQGNNALGTTNRTLHMYSGTSLNYAADAAVYNVIQLQPGTQPNEAVTWRVDQGTATQYGAVVGSVPISKQGAGRLYLPAYVTTPTLAVVEQGSLAIGGFFAGPIHVRRGARLEGSGAIDSVLIQGGGTLAPGLSSAPAMIVMRRLQLEADATLEINVQADGQSDKVQVLETAELAGQVLVRAQDGDWQPRTHYTILQADQGLGDTRFARATTIADAANMPFLKPELSYDTQHVYLSLVRNETPLEEAGETPTEDEVAQVIDQEGGSNPALQDHIITLDKPKARQAFQQLSGSWAASIASRMLDDSRFVREAALQHASATHTTSHAWQHAWYSSARRNAAQGTPGDNRDTGGLVLGGTQHISDNLSASAYLGVQQSRMWRTALDTHANIDSQYVGLTLARGWRGLKWILGATHGWHAVNSRRSLSTAGLNDSPTGRYRGKTLQLFTEFTAPLSRLIPFIRFAWVRQQTRGYSEQGDMAALTVESSDQTVLFSSLGLKAVHTLHIPNGQAQLRGELAWHHASGDVRSYSRQSFRDSPKQTVFTSEGLALARHAWSLQLGVEASLAKHGRLGFSYAGQYASGRQDHGARVNVSWAF</sequence>
<reference evidence="4 5" key="1">
    <citation type="submission" date="2020-07" db="EMBL/GenBank/DDBJ databases">
        <title>Taxonomic revisions and descriptions of new bacterial species based on genomic comparisons in the high-G+C-content subgroup of the family Alcaligenaceae.</title>
        <authorList>
            <person name="Szabo A."/>
            <person name="Felfoldi T."/>
        </authorList>
    </citation>
    <scope>NUCLEOTIDE SEQUENCE [LARGE SCALE GENOMIC DNA]</scope>
    <source>
        <strain evidence="4 5">DSM 25667</strain>
    </source>
</reference>
<protein>
    <submittedName>
        <fullName evidence="4">Autotransporter domain-containing protein</fullName>
    </submittedName>
</protein>
<dbReference type="PROSITE" id="PS51208">
    <property type="entry name" value="AUTOTRANSPORTER"/>
    <property type="match status" value="1"/>
</dbReference>
<gene>
    <name evidence="4" type="ORF">H0A62_01750</name>
</gene>
<dbReference type="InterPro" id="IPR013425">
    <property type="entry name" value="Autotrns_rpt"/>
</dbReference>
<evidence type="ECO:0000259" key="3">
    <source>
        <dbReference type="PROSITE" id="PS51208"/>
    </source>
</evidence>
<dbReference type="Gene3D" id="2.40.128.130">
    <property type="entry name" value="Autotransporter beta-domain"/>
    <property type="match status" value="1"/>
</dbReference>
<organism evidence="4 5">
    <name type="scientific">Pollutimonas harenae</name>
    <dbReference type="NCBI Taxonomy" id="657015"/>
    <lineage>
        <taxon>Bacteria</taxon>
        <taxon>Pseudomonadati</taxon>
        <taxon>Pseudomonadota</taxon>
        <taxon>Betaproteobacteria</taxon>
        <taxon>Burkholderiales</taxon>
        <taxon>Alcaligenaceae</taxon>
        <taxon>Pollutimonas</taxon>
    </lineage>
</organism>
<dbReference type="EMBL" id="JACCEV010000001">
    <property type="protein sequence ID" value="NYT84314.1"/>
    <property type="molecule type" value="Genomic_DNA"/>
</dbReference>
<evidence type="ECO:0000256" key="2">
    <source>
        <dbReference type="SAM" id="SignalP"/>
    </source>
</evidence>
<dbReference type="OrthoDB" id="5760545at2"/>
<dbReference type="InterPro" id="IPR005546">
    <property type="entry name" value="Autotransporte_beta"/>
</dbReference>
<evidence type="ECO:0000313" key="4">
    <source>
        <dbReference type="EMBL" id="NYT84314.1"/>
    </source>
</evidence>
<proteinExistence type="predicted"/>
<dbReference type="Proteomes" id="UP000554144">
    <property type="component" value="Unassembled WGS sequence"/>
</dbReference>
<evidence type="ECO:0000256" key="1">
    <source>
        <dbReference type="ARBA" id="ARBA00022729"/>
    </source>
</evidence>
<keyword evidence="1 2" id="KW-0732">Signal</keyword>
<dbReference type="InterPro" id="IPR036709">
    <property type="entry name" value="Autotransporte_beta_dom_sf"/>
</dbReference>
<keyword evidence="5" id="KW-1185">Reference proteome</keyword>
<feature type="domain" description="Autotransporter" evidence="3">
    <location>
        <begin position="443"/>
        <end position="718"/>
    </location>
</feature>
<feature type="signal peptide" evidence="2">
    <location>
        <begin position="1"/>
        <end position="22"/>
    </location>
</feature>
<dbReference type="Pfam" id="PF03797">
    <property type="entry name" value="Autotransporter"/>
    <property type="match status" value="1"/>
</dbReference>
<dbReference type="SMART" id="SM00869">
    <property type="entry name" value="Autotransporter"/>
    <property type="match status" value="1"/>
</dbReference>
<dbReference type="NCBIfam" id="TIGR02601">
    <property type="entry name" value="autotrns_rpt"/>
    <property type="match status" value="1"/>
</dbReference>
<dbReference type="InterPro" id="IPR011050">
    <property type="entry name" value="Pectin_lyase_fold/virulence"/>
</dbReference>
<evidence type="ECO:0000313" key="5">
    <source>
        <dbReference type="Proteomes" id="UP000554144"/>
    </source>
</evidence>
<dbReference type="AlphaFoldDB" id="A0A853H2D0"/>
<dbReference type="RefSeq" id="WP_130038513.1">
    <property type="nucleotide sequence ID" value="NZ_JACCEV010000001.1"/>
</dbReference>
<name>A0A853H2D0_9BURK</name>
<dbReference type="SUPFAM" id="SSF103515">
    <property type="entry name" value="Autotransporter"/>
    <property type="match status" value="1"/>
</dbReference>
<comment type="caution">
    <text evidence="4">The sequence shown here is derived from an EMBL/GenBank/DDBJ whole genome shotgun (WGS) entry which is preliminary data.</text>
</comment>
<feature type="chain" id="PRO_5033036823" evidence="2">
    <location>
        <begin position="23"/>
        <end position="718"/>
    </location>
</feature>
<dbReference type="SUPFAM" id="SSF51126">
    <property type="entry name" value="Pectin lyase-like"/>
    <property type="match status" value="1"/>
</dbReference>